<gene>
    <name evidence="1" type="ORF">TNCV_4886851</name>
</gene>
<dbReference type="AlphaFoldDB" id="A0A8X6V7A7"/>
<comment type="caution">
    <text evidence="1">The sequence shown here is derived from an EMBL/GenBank/DDBJ whole genome shotgun (WGS) entry which is preliminary data.</text>
</comment>
<evidence type="ECO:0000313" key="1">
    <source>
        <dbReference type="EMBL" id="GFX95759.1"/>
    </source>
</evidence>
<organism evidence="1 2">
    <name type="scientific">Trichonephila clavipes</name>
    <name type="common">Golden silk orbweaver</name>
    <name type="synonym">Nephila clavipes</name>
    <dbReference type="NCBI Taxonomy" id="2585209"/>
    <lineage>
        <taxon>Eukaryota</taxon>
        <taxon>Metazoa</taxon>
        <taxon>Ecdysozoa</taxon>
        <taxon>Arthropoda</taxon>
        <taxon>Chelicerata</taxon>
        <taxon>Arachnida</taxon>
        <taxon>Araneae</taxon>
        <taxon>Araneomorphae</taxon>
        <taxon>Entelegynae</taxon>
        <taxon>Araneoidea</taxon>
        <taxon>Nephilidae</taxon>
        <taxon>Trichonephila</taxon>
    </lineage>
</organism>
<reference evidence="1" key="1">
    <citation type="submission" date="2020-08" db="EMBL/GenBank/DDBJ databases">
        <title>Multicomponent nature underlies the extraordinary mechanical properties of spider dragline silk.</title>
        <authorList>
            <person name="Kono N."/>
            <person name="Nakamura H."/>
            <person name="Mori M."/>
            <person name="Yoshida Y."/>
            <person name="Ohtoshi R."/>
            <person name="Malay A.D."/>
            <person name="Moran D.A.P."/>
            <person name="Tomita M."/>
            <person name="Numata K."/>
            <person name="Arakawa K."/>
        </authorList>
    </citation>
    <scope>NUCLEOTIDE SEQUENCE</scope>
</reference>
<dbReference type="Proteomes" id="UP000887159">
    <property type="component" value="Unassembled WGS sequence"/>
</dbReference>
<protein>
    <submittedName>
        <fullName evidence="1">Uncharacterized protein</fullName>
    </submittedName>
</protein>
<evidence type="ECO:0000313" key="2">
    <source>
        <dbReference type="Proteomes" id="UP000887159"/>
    </source>
</evidence>
<dbReference type="EMBL" id="BMAU01021188">
    <property type="protein sequence ID" value="GFX95759.1"/>
    <property type="molecule type" value="Genomic_DNA"/>
</dbReference>
<keyword evidence="2" id="KW-1185">Reference proteome</keyword>
<accession>A0A8X6V7A7</accession>
<name>A0A8X6V7A7_TRICX</name>
<proteinExistence type="predicted"/>
<sequence>MTENDAPESTRARIGFLSIITSSWLPVILAVDGGFPVHAASPPWKVALLSFPRFYGLATDWIGDMATGICNDVLGSASRGLGVKRREEFGRRISSSVPTSSKFRRRFREFKDSLSLSAVAHYMSGRPQWKQTGLLSAVLHTSVFLGSGGNF</sequence>